<evidence type="ECO:0000256" key="1">
    <source>
        <dbReference type="SAM" id="MobiDB-lite"/>
    </source>
</evidence>
<reference evidence="2" key="1">
    <citation type="submission" date="2019-08" db="EMBL/GenBank/DDBJ databases">
        <authorList>
            <person name="Kucharzyk K."/>
            <person name="Murdoch R.W."/>
            <person name="Higgins S."/>
            <person name="Loffler F."/>
        </authorList>
    </citation>
    <scope>NUCLEOTIDE SEQUENCE</scope>
</reference>
<dbReference type="EMBL" id="VSSQ01089971">
    <property type="protein sequence ID" value="MPN36049.1"/>
    <property type="molecule type" value="Genomic_DNA"/>
</dbReference>
<accession>A0A645HD45</accession>
<gene>
    <name evidence="2" type="ORF">SDC9_183554</name>
</gene>
<evidence type="ECO:0000313" key="2">
    <source>
        <dbReference type="EMBL" id="MPN36049.1"/>
    </source>
</evidence>
<sequence>MRDEPLAVARSGAPQRQQADAGRWCEDVEHQGAGHLQSGDRCGGDEPARQAQQAHAHEDGQRRQRGAQGHATRRPGEHGPQRGQQGRCGGGSTRHAILPGRAARHRQGR</sequence>
<protein>
    <submittedName>
        <fullName evidence="2">Uncharacterized protein</fullName>
    </submittedName>
</protein>
<comment type="caution">
    <text evidence="2">The sequence shown here is derived from an EMBL/GenBank/DDBJ whole genome shotgun (WGS) entry which is preliminary data.</text>
</comment>
<name>A0A645HD45_9ZZZZ</name>
<organism evidence="2">
    <name type="scientific">bioreactor metagenome</name>
    <dbReference type="NCBI Taxonomy" id="1076179"/>
    <lineage>
        <taxon>unclassified sequences</taxon>
        <taxon>metagenomes</taxon>
        <taxon>ecological metagenomes</taxon>
    </lineage>
</organism>
<proteinExistence type="predicted"/>
<feature type="region of interest" description="Disordered" evidence="1">
    <location>
        <begin position="1"/>
        <end position="109"/>
    </location>
</feature>
<feature type="compositionally biased region" description="Basic and acidic residues" evidence="1">
    <location>
        <begin position="23"/>
        <end position="32"/>
    </location>
</feature>
<dbReference type="AlphaFoldDB" id="A0A645HD45"/>